<organism evidence="4 5">
    <name type="scientific">Occultella aeris</name>
    <dbReference type="NCBI Taxonomy" id="2761496"/>
    <lineage>
        <taxon>Bacteria</taxon>
        <taxon>Bacillati</taxon>
        <taxon>Actinomycetota</taxon>
        <taxon>Actinomycetes</taxon>
        <taxon>Micrococcales</taxon>
        <taxon>Ruaniaceae</taxon>
        <taxon>Occultella</taxon>
    </lineage>
</organism>
<feature type="compositionally biased region" description="Basic and acidic residues" evidence="2">
    <location>
        <begin position="373"/>
        <end position="387"/>
    </location>
</feature>
<proteinExistence type="predicted"/>
<feature type="compositionally biased region" description="Low complexity" evidence="2">
    <location>
        <begin position="310"/>
        <end position="328"/>
    </location>
</feature>
<dbReference type="Pfam" id="PF00498">
    <property type="entry name" value="FHA"/>
    <property type="match status" value="1"/>
</dbReference>
<evidence type="ECO:0000256" key="1">
    <source>
        <dbReference type="ARBA" id="ARBA00022553"/>
    </source>
</evidence>
<feature type="region of interest" description="Disordered" evidence="2">
    <location>
        <begin position="499"/>
        <end position="529"/>
    </location>
</feature>
<reference evidence="4 5" key="1">
    <citation type="submission" date="2019-11" db="EMBL/GenBank/DDBJ databases">
        <authorList>
            <person name="Criscuolo A."/>
        </authorList>
    </citation>
    <scope>NUCLEOTIDE SEQUENCE [LARGE SCALE GENOMIC DNA]</scope>
    <source>
        <strain evidence="4">CIP111667</strain>
    </source>
</reference>
<evidence type="ECO:0000313" key="4">
    <source>
        <dbReference type="EMBL" id="VZO39772.1"/>
    </source>
</evidence>
<dbReference type="InterPro" id="IPR000253">
    <property type="entry name" value="FHA_dom"/>
</dbReference>
<protein>
    <submittedName>
        <fullName evidence="4">FHA domain protein</fullName>
    </submittedName>
</protein>
<feature type="compositionally biased region" description="Low complexity" evidence="2">
    <location>
        <begin position="443"/>
        <end position="455"/>
    </location>
</feature>
<feature type="region of interest" description="Disordered" evidence="2">
    <location>
        <begin position="247"/>
        <end position="478"/>
    </location>
</feature>
<accession>A0A7M4DQM8</accession>
<keyword evidence="5" id="KW-1185">Reference proteome</keyword>
<feature type="compositionally biased region" description="Acidic residues" evidence="2">
    <location>
        <begin position="404"/>
        <end position="413"/>
    </location>
</feature>
<dbReference type="CDD" id="cd00060">
    <property type="entry name" value="FHA"/>
    <property type="match status" value="1"/>
</dbReference>
<dbReference type="Gene3D" id="2.60.200.20">
    <property type="match status" value="1"/>
</dbReference>
<evidence type="ECO:0000313" key="5">
    <source>
        <dbReference type="Proteomes" id="UP000419743"/>
    </source>
</evidence>
<dbReference type="PROSITE" id="PS50006">
    <property type="entry name" value="FHA_DOMAIN"/>
    <property type="match status" value="1"/>
</dbReference>
<comment type="caution">
    <text evidence="4">The sequence shown here is derived from an EMBL/GenBank/DDBJ whole genome shotgun (WGS) entry which is preliminary data.</text>
</comment>
<feature type="domain" description="FHA" evidence="3">
    <location>
        <begin position="602"/>
        <end position="658"/>
    </location>
</feature>
<sequence>MVGVSLEYVPGEWTGLATGTGVVLLAPTVPPATVRAVWDALAAGRPITHWLEIIAGGGISSLPAFALVERTPDGVRVLLRGDVVVDVDGTEVAARGMSTWREVLVEAATDIVVRTPGTDGMNGTGSLVGSVGESWPLLGGVVRAARIRVDLADAAPVAAVLEVAGAGASAAAPAAVVEAPVPSVDAAAEAAPALPTDLPAPVADIELPTPTAETVDEPVADVPEHRDDESVSMAGPVDVFEEAGFGPLADEADDGVDEPVDAESDRAAASAEAAEPHGEDETASAEAPETGLEAEDASSEARESAFGVDVSAEAPEPPVEAEAASAEAPVPPFGVDAPAEEPVPGSGVGKHAAAEPDESALDDDAGASAEAPPRSDGDVDDLAHHETYVGPLPDLAPGGAVEPELPEEAESGDAQEPRDEPAASEAPESGTVIPTTSGRYDPAEVPAADAYAAGDQGDDESPVPPRPPEGTPTAEYEQVGPVSSGLIDSLPWNMPNARAADARPAAPSPVPAFDPPPLHTSVPPAASGGGDAEIEGDHDGETILVSHLRSAYAQDAADAVPNQPPSATIVPGVADDALYDEPGPVIMLAVSSGPRVPLDRVVLIGRAPESSRFAGALMPRLVTVPSPQQDISRTHVEVRLEGDHVVVTDLRSTNGTMVAVPGNDPRRLHPGEGVPVPVGSLIDLGDGITIGVESSGPPHGQGH</sequence>
<dbReference type="SUPFAM" id="SSF49879">
    <property type="entry name" value="SMAD/FHA domain"/>
    <property type="match status" value="1"/>
</dbReference>
<name>A0A7M4DQM8_9MICO</name>
<dbReference type="Proteomes" id="UP000419743">
    <property type="component" value="Unassembled WGS sequence"/>
</dbReference>
<gene>
    <name evidence="4" type="ORF">HALOF300_04469</name>
</gene>
<feature type="compositionally biased region" description="Pro residues" evidence="2">
    <location>
        <begin position="506"/>
        <end position="518"/>
    </location>
</feature>
<evidence type="ECO:0000259" key="3">
    <source>
        <dbReference type="PROSITE" id="PS50006"/>
    </source>
</evidence>
<keyword evidence="1" id="KW-0597">Phosphoprotein</keyword>
<dbReference type="AlphaFoldDB" id="A0A7M4DQM8"/>
<evidence type="ECO:0000256" key="2">
    <source>
        <dbReference type="SAM" id="MobiDB-lite"/>
    </source>
</evidence>
<dbReference type="EMBL" id="CACRYJ010000063">
    <property type="protein sequence ID" value="VZO39772.1"/>
    <property type="molecule type" value="Genomic_DNA"/>
</dbReference>
<feature type="compositionally biased region" description="Acidic residues" evidence="2">
    <location>
        <begin position="355"/>
        <end position="365"/>
    </location>
</feature>
<feature type="compositionally biased region" description="Acidic residues" evidence="2">
    <location>
        <begin position="250"/>
        <end position="262"/>
    </location>
</feature>
<dbReference type="InterPro" id="IPR008984">
    <property type="entry name" value="SMAD_FHA_dom_sf"/>
</dbReference>
<feature type="region of interest" description="Disordered" evidence="2">
    <location>
        <begin position="211"/>
        <end position="235"/>
    </location>
</feature>